<feature type="domain" description="AMP-dependent synthetase/ligase" evidence="1">
    <location>
        <begin position="10"/>
        <end position="321"/>
    </location>
</feature>
<organism evidence="2 3">
    <name type="scientific">Rhodococcus pyridinivorans</name>
    <dbReference type="NCBI Taxonomy" id="103816"/>
    <lineage>
        <taxon>Bacteria</taxon>
        <taxon>Bacillati</taxon>
        <taxon>Actinomycetota</taxon>
        <taxon>Actinomycetes</taxon>
        <taxon>Mycobacteriales</taxon>
        <taxon>Nocardiaceae</taxon>
        <taxon>Rhodococcus</taxon>
    </lineage>
</organism>
<dbReference type="Gene3D" id="3.40.50.12780">
    <property type="entry name" value="N-terminal domain of ligase-like"/>
    <property type="match status" value="1"/>
</dbReference>
<evidence type="ECO:0000259" key="1">
    <source>
        <dbReference type="Pfam" id="PF00501"/>
    </source>
</evidence>
<sequence length="469" mass="51146">MWLLGGAQSSVAIVSEGESISYGELGVMVEEFAHRYLGREGVLVAILAEQNLRTIVAYLASFATPSTVMMVDPQYGPDVVGQIVDAYEPQLVVGAQSLDRNMYCESEPYHWTRRTNGASGAVSTKLVMLTSGSMGAPKGVALGEQGVHANTLGTINRLELNAQSRAITSLPLHYAFGLSVLHSHLAAGGSLVVTESRPTSRQFWSTLSTSEVTHLPGVSFMYELLQKLFLKRWPTSLRQLSHSGGRLHPEIQRRYLALALQHGSQFFLMYGQTELMTRISAFDLTRRPDKLGSVGVPLDEIEVATNDGELVVKSPSVMQGYVDSARAIRNLDQFGTSRDYHHTGDLGIVDDDGFIWITGRAGRTVKQYGKRVSLDEIEEYLQSERKVAVISSGSQIVICMVGKHNEPDELVMRTARALRLPPASLAVASVPEIPLTSRGKVHYAALSSLVESRDGSVGRPSAEAGMEWT</sequence>
<dbReference type="InterPro" id="IPR050237">
    <property type="entry name" value="ATP-dep_AMP-bd_enzyme"/>
</dbReference>
<dbReference type="InterPro" id="IPR045851">
    <property type="entry name" value="AMP-bd_C_sf"/>
</dbReference>
<reference evidence="2 3" key="1">
    <citation type="submission" date="2020-10" db="EMBL/GenBank/DDBJ databases">
        <title>Whole genome sequence of oil-degrading bacteria Rhodococcus pyridinivorans strain 5Ap.</title>
        <authorList>
            <person name="Akhremchuk A.E."/>
            <person name="Valentovich L.N."/>
            <person name="Charniauskaya M.I."/>
            <person name="Bukliarevich H.A."/>
            <person name="Titok M.A."/>
        </authorList>
    </citation>
    <scope>NUCLEOTIDE SEQUENCE [LARGE SCALE GENOMIC DNA]</scope>
    <source>
        <strain evidence="2 3">5Ap</strain>
        <plasmid evidence="2 3">pSID</plasmid>
    </source>
</reference>
<dbReference type="PANTHER" id="PTHR43767:SF1">
    <property type="entry name" value="NONRIBOSOMAL PEPTIDE SYNTHASE PES1 (EUROFUNG)-RELATED"/>
    <property type="match status" value="1"/>
</dbReference>
<gene>
    <name evidence="2" type="ORF">INP59_27070</name>
</gene>
<dbReference type="Proteomes" id="UP000593818">
    <property type="component" value="Plasmid pSID"/>
</dbReference>
<dbReference type="Gene3D" id="3.30.300.30">
    <property type="match status" value="1"/>
</dbReference>
<protein>
    <submittedName>
        <fullName evidence="2">AMP-binding protein</fullName>
    </submittedName>
</protein>
<evidence type="ECO:0000313" key="2">
    <source>
        <dbReference type="EMBL" id="QOW02038.1"/>
    </source>
</evidence>
<dbReference type="AlphaFoldDB" id="A0A7M2XWS7"/>
<dbReference type="GO" id="GO:0016878">
    <property type="term" value="F:acid-thiol ligase activity"/>
    <property type="evidence" value="ECO:0007669"/>
    <property type="project" value="UniProtKB-ARBA"/>
</dbReference>
<accession>A0A7M2XWS7</accession>
<dbReference type="RefSeq" id="WP_193904285.1">
    <property type="nucleotide sequence ID" value="NZ_CP063453.1"/>
</dbReference>
<dbReference type="InterPro" id="IPR042099">
    <property type="entry name" value="ANL_N_sf"/>
</dbReference>
<keyword evidence="2" id="KW-0614">Plasmid</keyword>
<keyword evidence="3" id="KW-1185">Reference proteome</keyword>
<name>A0A7M2XWS7_9NOCA</name>
<evidence type="ECO:0000313" key="3">
    <source>
        <dbReference type="Proteomes" id="UP000593818"/>
    </source>
</evidence>
<dbReference type="SUPFAM" id="SSF56801">
    <property type="entry name" value="Acetyl-CoA synthetase-like"/>
    <property type="match status" value="1"/>
</dbReference>
<dbReference type="EMBL" id="CP063453">
    <property type="protein sequence ID" value="QOW02038.1"/>
    <property type="molecule type" value="Genomic_DNA"/>
</dbReference>
<geneLocation type="plasmid" evidence="2 3">
    <name>pSID</name>
</geneLocation>
<dbReference type="InterPro" id="IPR000873">
    <property type="entry name" value="AMP-dep_synth/lig_dom"/>
</dbReference>
<dbReference type="Pfam" id="PF00501">
    <property type="entry name" value="AMP-binding"/>
    <property type="match status" value="1"/>
</dbReference>
<dbReference type="PANTHER" id="PTHR43767">
    <property type="entry name" value="LONG-CHAIN-FATTY-ACID--COA LIGASE"/>
    <property type="match status" value="1"/>
</dbReference>
<proteinExistence type="predicted"/>